<evidence type="ECO:0000256" key="3">
    <source>
        <dbReference type="ARBA" id="ARBA00022448"/>
    </source>
</evidence>
<dbReference type="InterPro" id="IPR045018">
    <property type="entry name" value="Azg-like"/>
</dbReference>
<dbReference type="PIRSF" id="PIRSF005353">
    <property type="entry name" value="PbuG"/>
    <property type="match status" value="1"/>
</dbReference>
<dbReference type="RefSeq" id="WP_350343292.1">
    <property type="nucleotide sequence ID" value="NZ_CP158367.1"/>
</dbReference>
<reference evidence="10" key="2">
    <citation type="submission" date="2024-06" db="EMBL/GenBank/DDBJ databases">
        <authorList>
            <person name="Petrova K.O."/>
            <person name="Toshchakov S.V."/>
            <person name="Boltjanskaja Y.V."/>
            <person name="Kevbrin V."/>
        </authorList>
    </citation>
    <scope>NUCLEOTIDE SEQUENCE</scope>
    <source>
        <strain evidence="10">Z-910T</strain>
    </source>
</reference>
<evidence type="ECO:0000256" key="1">
    <source>
        <dbReference type="ARBA" id="ARBA00004651"/>
    </source>
</evidence>
<feature type="transmembrane region" description="Helical" evidence="9">
    <location>
        <begin position="193"/>
        <end position="212"/>
    </location>
</feature>
<sequence>MLERIFQLKERKTTVSTEIIAGLTTFMTMAYILFVNPDILSDAGMPKEAVLTATALAAALTTILMGLFTNYPFALASGMGLNAFFAYTIAGQSSWEVALGAVFISGVAFAVLAITGIITKIDHAVPTSLKRAVSAGIGLFIAFIGLKNSEIIVSSEATLLALGDITEPATLLALIGIVITGALMALRVKGALLIGIVATTVIGFPMGVSGSIENGITAMPTLEGIVFQLDIRGAVTGLGFMTIFALIFVDLFDTMGTLMGTGARAGYLDKNGNLPKVKNAMLVDSVGTIFGSMVGTSTVTTYVESTAGVSEGGRTGLTAVTTGLLFLVAIFFSPLALVVPGAATAPALVIVGVLMMGAVKDIDFEDFTEAFPAFLTIIFMPFAFSIAHGISVGFIAYPLVKVCSGKYKSVHWFMYVLAFASLLHLMIEAGVF</sequence>
<protein>
    <submittedName>
        <fullName evidence="10">NCS2 family permease</fullName>
    </submittedName>
</protein>
<dbReference type="GO" id="GO:0005886">
    <property type="term" value="C:plasma membrane"/>
    <property type="evidence" value="ECO:0007669"/>
    <property type="project" value="UniProtKB-SubCell"/>
</dbReference>
<feature type="transmembrane region" description="Helical" evidence="9">
    <location>
        <begin position="97"/>
        <end position="119"/>
    </location>
</feature>
<evidence type="ECO:0000256" key="6">
    <source>
        <dbReference type="ARBA" id="ARBA00022989"/>
    </source>
</evidence>
<feature type="transmembrane region" description="Helical" evidence="9">
    <location>
        <begin position="412"/>
        <end position="431"/>
    </location>
</feature>
<keyword evidence="7 8" id="KW-0472">Membrane</keyword>
<feature type="transmembrane region" description="Helical" evidence="9">
    <location>
        <begin position="20"/>
        <end position="37"/>
    </location>
</feature>
<name>A0AAU7VKG6_9FIRM</name>
<evidence type="ECO:0000256" key="9">
    <source>
        <dbReference type="SAM" id="Phobius"/>
    </source>
</evidence>
<feature type="transmembrane region" description="Helical" evidence="9">
    <location>
        <begin position="49"/>
        <end position="68"/>
    </location>
</feature>
<dbReference type="PANTHER" id="PTHR43337:SF1">
    <property type="entry name" value="XANTHINE_URACIL PERMEASE C887.17-RELATED"/>
    <property type="match status" value="1"/>
</dbReference>
<feature type="transmembrane region" description="Helical" evidence="9">
    <location>
        <begin position="232"/>
        <end position="252"/>
    </location>
</feature>
<evidence type="ECO:0000313" key="10">
    <source>
        <dbReference type="EMBL" id="XBX74540.1"/>
    </source>
</evidence>
<keyword evidence="5 8" id="KW-0812">Transmembrane</keyword>
<evidence type="ECO:0000256" key="4">
    <source>
        <dbReference type="ARBA" id="ARBA00022475"/>
    </source>
</evidence>
<organism evidence="10">
    <name type="scientific">Proteinivorax tanatarense</name>
    <dbReference type="NCBI Taxonomy" id="1260629"/>
    <lineage>
        <taxon>Bacteria</taxon>
        <taxon>Bacillati</taxon>
        <taxon>Bacillota</taxon>
        <taxon>Clostridia</taxon>
        <taxon>Eubacteriales</taxon>
        <taxon>Proteinivoracaceae</taxon>
        <taxon>Proteinivorax</taxon>
    </lineage>
</organism>
<proteinExistence type="inferred from homology"/>
<dbReference type="InterPro" id="IPR006043">
    <property type="entry name" value="NCS2"/>
</dbReference>
<dbReference type="GO" id="GO:0005345">
    <property type="term" value="F:purine nucleobase transmembrane transporter activity"/>
    <property type="evidence" value="ECO:0007669"/>
    <property type="project" value="TreeGrafter"/>
</dbReference>
<feature type="transmembrane region" description="Helical" evidence="9">
    <location>
        <begin position="169"/>
        <end position="186"/>
    </location>
</feature>
<feature type="transmembrane region" description="Helical" evidence="9">
    <location>
        <begin position="73"/>
        <end position="91"/>
    </location>
</feature>
<keyword evidence="3 8" id="KW-0813">Transport</keyword>
<feature type="transmembrane region" description="Helical" evidence="9">
    <location>
        <begin position="324"/>
        <end position="354"/>
    </location>
</feature>
<evidence type="ECO:0000256" key="7">
    <source>
        <dbReference type="ARBA" id="ARBA00023136"/>
    </source>
</evidence>
<evidence type="ECO:0000256" key="2">
    <source>
        <dbReference type="ARBA" id="ARBA00005697"/>
    </source>
</evidence>
<dbReference type="Pfam" id="PF00860">
    <property type="entry name" value="Xan_ur_permease"/>
    <property type="match status" value="1"/>
</dbReference>
<accession>A0AAU7VKG6</accession>
<reference evidence="10" key="1">
    <citation type="journal article" date="2013" name="Extremophiles">
        <title>Proteinivorax tanatarense gen. nov., sp. nov., an anaerobic, haloalkaliphilic, proteolytic bacterium isolated from a decaying algal bloom, and proposal of Proteinivoraceae fam. nov.</title>
        <authorList>
            <person name="Kevbrin V."/>
            <person name="Boltyanskaya Y."/>
            <person name="Zhilina T."/>
            <person name="Kolganova T."/>
            <person name="Lavrentjeva E."/>
            <person name="Kuznetsov B."/>
        </authorList>
    </citation>
    <scope>NUCLEOTIDE SEQUENCE</scope>
    <source>
        <strain evidence="10">Z-910T</strain>
    </source>
</reference>
<dbReference type="PANTHER" id="PTHR43337">
    <property type="entry name" value="XANTHINE/URACIL PERMEASE C887.17-RELATED"/>
    <property type="match status" value="1"/>
</dbReference>
<comment type="similarity">
    <text evidence="2 8">Belongs to the nucleobase:cation symporter-2 (NCS2) (TC 2.A.40) family. Azg-like subfamily.</text>
</comment>
<keyword evidence="4 8" id="KW-1003">Cell membrane</keyword>
<keyword evidence="6 8" id="KW-1133">Transmembrane helix</keyword>
<comment type="subcellular location">
    <subcellularLocation>
        <location evidence="1 8">Cell membrane</location>
        <topology evidence="1 8">Multi-pass membrane protein</topology>
    </subcellularLocation>
</comment>
<dbReference type="AlphaFoldDB" id="A0AAU7VKG6"/>
<gene>
    <name evidence="10" type="ORF">PRVXT_002584</name>
</gene>
<evidence type="ECO:0000256" key="5">
    <source>
        <dbReference type="ARBA" id="ARBA00022692"/>
    </source>
</evidence>
<dbReference type="EMBL" id="CP158367">
    <property type="protein sequence ID" value="XBX74540.1"/>
    <property type="molecule type" value="Genomic_DNA"/>
</dbReference>
<dbReference type="InterPro" id="IPR026033">
    <property type="entry name" value="Azg-like_bact_archaea"/>
</dbReference>
<feature type="transmembrane region" description="Helical" evidence="9">
    <location>
        <begin position="374"/>
        <end position="400"/>
    </location>
</feature>
<evidence type="ECO:0000256" key="8">
    <source>
        <dbReference type="PIRNR" id="PIRNR005353"/>
    </source>
</evidence>
<feature type="transmembrane region" description="Helical" evidence="9">
    <location>
        <begin position="131"/>
        <end position="149"/>
    </location>
</feature>